<dbReference type="GO" id="GO:0001228">
    <property type="term" value="F:DNA-binding transcription activator activity, RNA polymerase II-specific"/>
    <property type="evidence" value="ECO:0007669"/>
    <property type="project" value="InterPro"/>
</dbReference>
<dbReference type="EMBL" id="GG745343">
    <property type="protein sequence ID" value="KNE64119.1"/>
    <property type="molecule type" value="Genomic_DNA"/>
</dbReference>
<dbReference type="Proteomes" id="UP000054350">
    <property type="component" value="Unassembled WGS sequence"/>
</dbReference>
<dbReference type="GO" id="GO:0005634">
    <property type="term" value="C:nucleus"/>
    <property type="evidence" value="ECO:0007669"/>
    <property type="project" value="InterPro"/>
</dbReference>
<dbReference type="InterPro" id="IPR037095">
    <property type="entry name" value="RBP-J/Cbf11_DNA-bd_sf"/>
</dbReference>
<dbReference type="AlphaFoldDB" id="A0A0L0SP05"/>
<evidence type="ECO:0000313" key="2">
    <source>
        <dbReference type="EMBL" id="KNE64119.1"/>
    </source>
</evidence>
<dbReference type="InterPro" id="IPR008967">
    <property type="entry name" value="p53-like_TF_DNA-bd_sf"/>
</dbReference>
<proteinExistence type="predicted"/>
<dbReference type="PANTHER" id="PTHR10665">
    <property type="entry name" value="RECOMBINING BINDING PROTEIN SUPPRESSOR OF HAIRLESS"/>
    <property type="match status" value="1"/>
</dbReference>
<dbReference type="GO" id="GO:0003677">
    <property type="term" value="F:DNA binding"/>
    <property type="evidence" value="ECO:0007669"/>
    <property type="project" value="InterPro"/>
</dbReference>
<protein>
    <recommendedName>
        <fullName evidence="1">RBP-J/Cbf11/Cbf12 DNA binding domain-containing protein</fullName>
    </recommendedName>
</protein>
<sequence>MHVRECAAKGDTLPPGAAQDAERWHARWGECHVFIYTPKVAQKSYGTERRFLCPPPMISLVGHAFSTRNPLASPAGIPVAHHPGVPAWLRHPHLNEVPEIEMLMQGDAESE</sequence>
<feature type="domain" description="RBP-J/Cbf11/Cbf12 DNA binding" evidence="1">
    <location>
        <begin position="32"/>
        <end position="111"/>
    </location>
</feature>
<dbReference type="STRING" id="578462.A0A0L0SP05"/>
<evidence type="ECO:0000259" key="1">
    <source>
        <dbReference type="SMART" id="SM01267"/>
    </source>
</evidence>
<organism evidence="2 3">
    <name type="scientific">Allomyces macrogynus (strain ATCC 38327)</name>
    <name type="common">Allomyces javanicus var. macrogynus</name>
    <dbReference type="NCBI Taxonomy" id="578462"/>
    <lineage>
        <taxon>Eukaryota</taxon>
        <taxon>Fungi</taxon>
        <taxon>Fungi incertae sedis</taxon>
        <taxon>Blastocladiomycota</taxon>
        <taxon>Blastocladiomycetes</taxon>
        <taxon>Blastocladiales</taxon>
        <taxon>Blastocladiaceae</taxon>
        <taxon>Allomyces</taxon>
    </lineage>
</organism>
<dbReference type="SMART" id="SM01267">
    <property type="entry name" value="LAG1_DNAbind"/>
    <property type="match status" value="1"/>
</dbReference>
<feature type="non-terminal residue" evidence="2">
    <location>
        <position position="111"/>
    </location>
</feature>
<name>A0A0L0SP05_ALLM3</name>
<keyword evidence="3" id="KW-1185">Reference proteome</keyword>
<dbReference type="Gene3D" id="2.60.40.1450">
    <property type="entry name" value="LAG1, DNA binding domain"/>
    <property type="match status" value="1"/>
</dbReference>
<reference evidence="2 3" key="1">
    <citation type="submission" date="2009-11" db="EMBL/GenBank/DDBJ databases">
        <title>Annotation of Allomyces macrogynus ATCC 38327.</title>
        <authorList>
            <consortium name="The Broad Institute Genome Sequencing Platform"/>
            <person name="Russ C."/>
            <person name="Cuomo C."/>
            <person name="Burger G."/>
            <person name="Gray M.W."/>
            <person name="Holland P.W.H."/>
            <person name="King N."/>
            <person name="Lang F.B.F."/>
            <person name="Roger A.J."/>
            <person name="Ruiz-Trillo I."/>
            <person name="Young S.K."/>
            <person name="Zeng Q."/>
            <person name="Gargeya S."/>
            <person name="Fitzgerald M."/>
            <person name="Haas B."/>
            <person name="Abouelleil A."/>
            <person name="Alvarado L."/>
            <person name="Arachchi H.M."/>
            <person name="Berlin A."/>
            <person name="Chapman S.B."/>
            <person name="Gearin G."/>
            <person name="Goldberg J."/>
            <person name="Griggs A."/>
            <person name="Gujja S."/>
            <person name="Hansen M."/>
            <person name="Heiman D."/>
            <person name="Howarth C."/>
            <person name="Larimer J."/>
            <person name="Lui A."/>
            <person name="MacDonald P.J.P."/>
            <person name="McCowen C."/>
            <person name="Montmayeur A."/>
            <person name="Murphy C."/>
            <person name="Neiman D."/>
            <person name="Pearson M."/>
            <person name="Priest M."/>
            <person name="Roberts A."/>
            <person name="Saif S."/>
            <person name="Shea T."/>
            <person name="Sisk P."/>
            <person name="Stolte C."/>
            <person name="Sykes S."/>
            <person name="Wortman J."/>
            <person name="Nusbaum C."/>
            <person name="Birren B."/>
        </authorList>
    </citation>
    <scope>NUCLEOTIDE SEQUENCE [LARGE SCALE GENOMIC DNA]</scope>
    <source>
        <strain evidence="2 3">ATCC 38327</strain>
    </source>
</reference>
<dbReference type="InterPro" id="IPR015351">
    <property type="entry name" value="RBP-J/Cbf11/Cbf12_DNA-bd"/>
</dbReference>
<dbReference type="SUPFAM" id="SSF49417">
    <property type="entry name" value="p53-like transcription factors"/>
    <property type="match status" value="1"/>
</dbReference>
<gene>
    <name evidence="2" type="ORF">AMAG_09181</name>
</gene>
<dbReference type="VEuPathDB" id="FungiDB:AMAG_09181"/>
<dbReference type="InterPro" id="IPR040159">
    <property type="entry name" value="CLS_fam"/>
</dbReference>
<dbReference type="OrthoDB" id="5600360at2759"/>
<dbReference type="Pfam" id="PF09271">
    <property type="entry name" value="LAG1-DNAbind"/>
    <property type="match status" value="1"/>
</dbReference>
<reference evidence="3" key="2">
    <citation type="submission" date="2009-11" db="EMBL/GenBank/DDBJ databases">
        <title>The Genome Sequence of Allomyces macrogynus strain ATCC 38327.</title>
        <authorList>
            <consortium name="The Broad Institute Genome Sequencing Platform"/>
            <person name="Russ C."/>
            <person name="Cuomo C."/>
            <person name="Shea T."/>
            <person name="Young S.K."/>
            <person name="Zeng Q."/>
            <person name="Koehrsen M."/>
            <person name="Haas B."/>
            <person name="Borodovsky M."/>
            <person name="Guigo R."/>
            <person name="Alvarado L."/>
            <person name="Berlin A."/>
            <person name="Borenstein D."/>
            <person name="Chen Z."/>
            <person name="Engels R."/>
            <person name="Freedman E."/>
            <person name="Gellesch M."/>
            <person name="Goldberg J."/>
            <person name="Griggs A."/>
            <person name="Gujja S."/>
            <person name="Heiman D."/>
            <person name="Hepburn T."/>
            <person name="Howarth C."/>
            <person name="Jen D."/>
            <person name="Larson L."/>
            <person name="Lewis B."/>
            <person name="Mehta T."/>
            <person name="Park D."/>
            <person name="Pearson M."/>
            <person name="Roberts A."/>
            <person name="Saif S."/>
            <person name="Shenoy N."/>
            <person name="Sisk P."/>
            <person name="Stolte C."/>
            <person name="Sykes S."/>
            <person name="Walk T."/>
            <person name="White J."/>
            <person name="Yandava C."/>
            <person name="Burger G."/>
            <person name="Gray M.W."/>
            <person name="Holland P.W.H."/>
            <person name="King N."/>
            <person name="Lang F.B.F."/>
            <person name="Roger A.J."/>
            <person name="Ruiz-Trillo I."/>
            <person name="Lander E."/>
            <person name="Nusbaum C."/>
        </authorList>
    </citation>
    <scope>NUCLEOTIDE SEQUENCE [LARGE SCALE GENOMIC DNA]</scope>
    <source>
        <strain evidence="3">ATCC 38327</strain>
    </source>
</reference>
<accession>A0A0L0SP05</accession>
<evidence type="ECO:0000313" key="3">
    <source>
        <dbReference type="Proteomes" id="UP000054350"/>
    </source>
</evidence>